<proteinExistence type="predicted"/>
<reference evidence="2" key="1">
    <citation type="journal article" date="2023" name="G3 (Bethesda)">
        <title>Genome assembly and association tests identify interacting loci associated with vigor, precocity, and sex in interspecific pistachio rootstocks.</title>
        <authorList>
            <person name="Palmer W."/>
            <person name="Jacygrad E."/>
            <person name="Sagayaradj S."/>
            <person name="Cavanaugh K."/>
            <person name="Han R."/>
            <person name="Bertier L."/>
            <person name="Beede B."/>
            <person name="Kafkas S."/>
            <person name="Golino D."/>
            <person name="Preece J."/>
            <person name="Michelmore R."/>
        </authorList>
    </citation>
    <scope>NUCLEOTIDE SEQUENCE [LARGE SCALE GENOMIC DNA]</scope>
</reference>
<organism evidence="1 2">
    <name type="scientific">Pistacia integerrima</name>
    <dbReference type="NCBI Taxonomy" id="434235"/>
    <lineage>
        <taxon>Eukaryota</taxon>
        <taxon>Viridiplantae</taxon>
        <taxon>Streptophyta</taxon>
        <taxon>Embryophyta</taxon>
        <taxon>Tracheophyta</taxon>
        <taxon>Spermatophyta</taxon>
        <taxon>Magnoliopsida</taxon>
        <taxon>eudicotyledons</taxon>
        <taxon>Gunneridae</taxon>
        <taxon>Pentapetalae</taxon>
        <taxon>rosids</taxon>
        <taxon>malvids</taxon>
        <taxon>Sapindales</taxon>
        <taxon>Anacardiaceae</taxon>
        <taxon>Pistacia</taxon>
    </lineage>
</organism>
<sequence length="121" mass="13898">MRDFLRFLANFGHLLRFCFLFFSLAYGATELADDRKHAVEVKRHSCLRHLRALLSLIKQQQQFAFLKYPSLLRDPDGCNRYFINLVGITIGQKRLQMPFSNDGSSSQIAIIDSGTLVSRLC</sequence>
<accession>A0ACC0Y948</accession>
<evidence type="ECO:0000313" key="1">
    <source>
        <dbReference type="EMBL" id="KAJ0030912.1"/>
    </source>
</evidence>
<evidence type="ECO:0000313" key="2">
    <source>
        <dbReference type="Proteomes" id="UP001163603"/>
    </source>
</evidence>
<dbReference type="EMBL" id="CM047743">
    <property type="protein sequence ID" value="KAJ0030912.1"/>
    <property type="molecule type" value="Genomic_DNA"/>
</dbReference>
<name>A0ACC0Y948_9ROSI</name>
<gene>
    <name evidence="1" type="ORF">Pint_12562</name>
</gene>
<protein>
    <submittedName>
        <fullName evidence="1">Uncharacterized protein</fullName>
    </submittedName>
</protein>
<dbReference type="Proteomes" id="UP001163603">
    <property type="component" value="Chromosome 8"/>
</dbReference>
<comment type="caution">
    <text evidence="1">The sequence shown here is derived from an EMBL/GenBank/DDBJ whole genome shotgun (WGS) entry which is preliminary data.</text>
</comment>
<keyword evidence="2" id="KW-1185">Reference proteome</keyword>